<keyword evidence="9" id="KW-1185">Reference proteome</keyword>
<dbReference type="EMBL" id="RSCD01000008">
    <property type="protein sequence ID" value="RSH91446.1"/>
    <property type="molecule type" value="Genomic_DNA"/>
</dbReference>
<dbReference type="CDD" id="cd07981">
    <property type="entry name" value="HFD_TAF12"/>
    <property type="match status" value="1"/>
</dbReference>
<dbReference type="Proteomes" id="UP000279259">
    <property type="component" value="Unassembled WGS sequence"/>
</dbReference>
<accession>A0A427YK53</accession>
<dbReference type="PANTHER" id="PTHR12264">
    <property type="entry name" value="TRANSCRIPTION INITIATION FACTOR TFIID SUBUNIT 12"/>
    <property type="match status" value="1"/>
</dbReference>
<dbReference type="OrthoDB" id="2193432at2759"/>
<evidence type="ECO:0000256" key="3">
    <source>
        <dbReference type="ARBA" id="ARBA00023015"/>
    </source>
</evidence>
<dbReference type="GO" id="GO:0005669">
    <property type="term" value="C:transcription factor TFIID complex"/>
    <property type="evidence" value="ECO:0007669"/>
    <property type="project" value="InterPro"/>
</dbReference>
<dbReference type="GO" id="GO:0003677">
    <property type="term" value="F:DNA binding"/>
    <property type="evidence" value="ECO:0007669"/>
    <property type="project" value="TreeGrafter"/>
</dbReference>
<dbReference type="SUPFAM" id="SSF47113">
    <property type="entry name" value="Histone-fold"/>
    <property type="match status" value="1"/>
</dbReference>
<keyword evidence="3" id="KW-0805">Transcription regulation</keyword>
<evidence type="ECO:0000313" key="9">
    <source>
        <dbReference type="Proteomes" id="UP000279259"/>
    </source>
</evidence>
<comment type="similarity">
    <text evidence="2">Belongs to the TAF12 family.</text>
</comment>
<keyword evidence="5" id="KW-0539">Nucleus</keyword>
<gene>
    <name evidence="8" type="ORF">EHS25_009745</name>
</gene>
<keyword evidence="4" id="KW-0804">Transcription</keyword>
<protein>
    <recommendedName>
        <fullName evidence="7">Transcription initiation factor TFIID subunit 12 domain-containing protein</fullName>
    </recommendedName>
</protein>
<feature type="compositionally biased region" description="Polar residues" evidence="6">
    <location>
        <begin position="354"/>
        <end position="371"/>
    </location>
</feature>
<comment type="subcellular location">
    <subcellularLocation>
        <location evidence="1">Nucleus</location>
    </subcellularLocation>
</comment>
<feature type="compositionally biased region" description="Low complexity" evidence="6">
    <location>
        <begin position="321"/>
        <end position="353"/>
    </location>
</feature>
<feature type="region of interest" description="Disordered" evidence="6">
    <location>
        <begin position="253"/>
        <end position="407"/>
    </location>
</feature>
<reference evidence="8 9" key="1">
    <citation type="submission" date="2018-11" db="EMBL/GenBank/DDBJ databases">
        <title>Genome sequence of Saitozyma podzolica DSM 27192.</title>
        <authorList>
            <person name="Aliyu H."/>
            <person name="Gorte O."/>
            <person name="Ochsenreither K."/>
        </authorList>
    </citation>
    <scope>NUCLEOTIDE SEQUENCE [LARGE SCALE GENOMIC DNA]</scope>
    <source>
        <strain evidence="8 9">DSM 27192</strain>
    </source>
</reference>
<evidence type="ECO:0000256" key="6">
    <source>
        <dbReference type="SAM" id="MobiDB-lite"/>
    </source>
</evidence>
<feature type="region of interest" description="Disordered" evidence="6">
    <location>
        <begin position="1"/>
        <end position="24"/>
    </location>
</feature>
<dbReference type="InterPro" id="IPR009072">
    <property type="entry name" value="Histone-fold"/>
</dbReference>
<dbReference type="GO" id="GO:0000124">
    <property type="term" value="C:SAGA complex"/>
    <property type="evidence" value="ECO:0007669"/>
    <property type="project" value="InterPro"/>
</dbReference>
<dbReference type="STRING" id="1890683.A0A427YK53"/>
<sequence>MSRPPPPGGPSTAPAPVRPESAKNEMSKILSNLPSLMNLARAGKLSPSQVVQLRQILVMQHRQIVAQSISAGRPNPLRDLPPSLDPTTSFQGANALVTKAEFEKQIAAAEKDVRDKLALRVQNAAARASTPTGTASGTGAGGNTVTYCHGTGSGIVAIAVTSASAGAGAGAGTIDGCGADVAVMTPGGVRPPGTPQTGQPVRPVVRPLPPGLFNAKEMKTFVDMSRETRERYLNSNPDVKARFQKSLSYWTQNGQNSTAAQARPPQIRPPTVRPVGSQPPSGTSTGASSPAPSPSRGGATSGPPARPPAATPASSLPPQPSAAGPSTATPSVSGGPSGSSGPAASGAASQAPQTRVTAPGPSTTQPGQATMDSAKPPATPVVSTPIAVVPPPKPEPPPMIPRETEDARRKRKVREWLAELGPGLDVQVGVDSILGDVLDSFVLEAAGGAVRMAKHRKSDKIEVKDAAFFLEKTYGMTVPGFDALVTDRVHQPPEEKKKAQAVAPRAARRALLAAAASTGVTANGSGSGSGPPAGEAGTKGV</sequence>
<name>A0A427YK53_9TREE</name>
<evidence type="ECO:0000256" key="2">
    <source>
        <dbReference type="ARBA" id="ARBA00007530"/>
    </source>
</evidence>
<dbReference type="GO" id="GO:0046982">
    <property type="term" value="F:protein heterodimerization activity"/>
    <property type="evidence" value="ECO:0007669"/>
    <property type="project" value="InterPro"/>
</dbReference>
<evidence type="ECO:0000256" key="5">
    <source>
        <dbReference type="ARBA" id="ARBA00023242"/>
    </source>
</evidence>
<dbReference type="AlphaFoldDB" id="A0A427YK53"/>
<dbReference type="GO" id="GO:0051123">
    <property type="term" value="P:RNA polymerase II preinitiation complex assembly"/>
    <property type="evidence" value="ECO:0007669"/>
    <property type="project" value="TreeGrafter"/>
</dbReference>
<dbReference type="PANTHER" id="PTHR12264:SF21">
    <property type="entry name" value="TRANSCRIPTION INITIATION FACTOR TFIID SUBUNIT 12"/>
    <property type="match status" value="1"/>
</dbReference>
<evidence type="ECO:0000256" key="1">
    <source>
        <dbReference type="ARBA" id="ARBA00004123"/>
    </source>
</evidence>
<dbReference type="Pfam" id="PF03847">
    <property type="entry name" value="TFIID_20kDa"/>
    <property type="match status" value="1"/>
</dbReference>
<feature type="compositionally biased region" description="Pro residues" evidence="6">
    <location>
        <begin position="388"/>
        <end position="400"/>
    </location>
</feature>
<feature type="compositionally biased region" description="Low complexity" evidence="6">
    <location>
        <begin position="274"/>
        <end position="303"/>
    </location>
</feature>
<dbReference type="GO" id="GO:0017025">
    <property type="term" value="F:TBP-class protein binding"/>
    <property type="evidence" value="ECO:0007669"/>
    <property type="project" value="TreeGrafter"/>
</dbReference>
<dbReference type="InterPro" id="IPR037794">
    <property type="entry name" value="TAF12"/>
</dbReference>
<evidence type="ECO:0000256" key="4">
    <source>
        <dbReference type="ARBA" id="ARBA00023163"/>
    </source>
</evidence>
<organism evidence="8 9">
    <name type="scientific">Saitozyma podzolica</name>
    <dbReference type="NCBI Taxonomy" id="1890683"/>
    <lineage>
        <taxon>Eukaryota</taxon>
        <taxon>Fungi</taxon>
        <taxon>Dikarya</taxon>
        <taxon>Basidiomycota</taxon>
        <taxon>Agaricomycotina</taxon>
        <taxon>Tremellomycetes</taxon>
        <taxon>Tremellales</taxon>
        <taxon>Trimorphomycetaceae</taxon>
        <taxon>Saitozyma</taxon>
    </lineage>
</organism>
<dbReference type="Gene3D" id="1.10.20.10">
    <property type="entry name" value="Histone, subunit A"/>
    <property type="match status" value="1"/>
</dbReference>
<evidence type="ECO:0000259" key="7">
    <source>
        <dbReference type="Pfam" id="PF03847"/>
    </source>
</evidence>
<evidence type="ECO:0000313" key="8">
    <source>
        <dbReference type="EMBL" id="RSH91446.1"/>
    </source>
</evidence>
<dbReference type="InterPro" id="IPR003228">
    <property type="entry name" value="TFIID_TAF12_dom"/>
</dbReference>
<feature type="compositionally biased region" description="Gly residues" evidence="6">
    <location>
        <begin position="525"/>
        <end position="541"/>
    </location>
</feature>
<feature type="region of interest" description="Disordered" evidence="6">
    <location>
        <begin position="517"/>
        <end position="541"/>
    </location>
</feature>
<feature type="domain" description="Transcription initiation factor TFIID subunit 12" evidence="7">
    <location>
        <begin position="410"/>
        <end position="476"/>
    </location>
</feature>
<proteinExistence type="inferred from homology"/>
<feature type="compositionally biased region" description="Pro residues" evidence="6">
    <location>
        <begin position="304"/>
        <end position="320"/>
    </location>
</feature>
<comment type="caution">
    <text evidence="8">The sequence shown here is derived from an EMBL/GenBank/DDBJ whole genome shotgun (WGS) entry which is preliminary data.</text>
</comment>